<dbReference type="EMBL" id="LGTC01000001">
    <property type="protein sequence ID" value="KNY30117.1"/>
    <property type="molecule type" value="Genomic_DNA"/>
</dbReference>
<dbReference type="Pfam" id="PF14493">
    <property type="entry name" value="HTH_40"/>
    <property type="match status" value="1"/>
</dbReference>
<dbReference type="AlphaFoldDB" id="A0A0L6JXE5"/>
<gene>
    <name evidence="2" type="ORF">Bccel_5394</name>
</gene>
<organism evidence="2 3">
    <name type="scientific">Pseudobacteroides cellulosolvens ATCC 35603 = DSM 2933</name>
    <dbReference type="NCBI Taxonomy" id="398512"/>
    <lineage>
        <taxon>Bacteria</taxon>
        <taxon>Bacillati</taxon>
        <taxon>Bacillota</taxon>
        <taxon>Clostridia</taxon>
        <taxon>Eubacteriales</taxon>
        <taxon>Oscillospiraceae</taxon>
        <taxon>Pseudobacteroides</taxon>
    </lineage>
</organism>
<keyword evidence="3" id="KW-1185">Reference proteome</keyword>
<proteinExistence type="predicted"/>
<evidence type="ECO:0000313" key="2">
    <source>
        <dbReference type="EMBL" id="KNY30117.1"/>
    </source>
</evidence>
<comment type="caution">
    <text evidence="2">The sequence shown here is derived from an EMBL/GenBank/DDBJ whole genome shotgun (WGS) entry which is preliminary data.</text>
</comment>
<name>A0A0L6JXE5_9FIRM</name>
<dbReference type="Proteomes" id="UP000036923">
    <property type="component" value="Unassembled WGS sequence"/>
</dbReference>
<dbReference type="Gene3D" id="1.10.10.1390">
    <property type="entry name" value="ATP-dependent DNA helicase RecQ"/>
    <property type="match status" value="1"/>
</dbReference>
<dbReference type="InterPro" id="IPR029491">
    <property type="entry name" value="Helicase_HTH"/>
</dbReference>
<evidence type="ECO:0000259" key="1">
    <source>
        <dbReference type="Pfam" id="PF14493"/>
    </source>
</evidence>
<reference evidence="3" key="1">
    <citation type="submission" date="2015-07" db="EMBL/GenBank/DDBJ databases">
        <title>Near-Complete Genome Sequence of the Cellulolytic Bacterium Bacteroides (Pseudobacteroides) cellulosolvens ATCC 35603.</title>
        <authorList>
            <person name="Dassa B."/>
            <person name="Utturkar S.M."/>
            <person name="Klingeman D.M."/>
            <person name="Hurt R.A."/>
            <person name="Keller M."/>
            <person name="Xu J."/>
            <person name="Reddy Y.H.K."/>
            <person name="Borovok I."/>
            <person name="Grinberg I.R."/>
            <person name="Lamed R."/>
            <person name="Zhivin O."/>
            <person name="Bayer E.A."/>
            <person name="Brown S.D."/>
        </authorList>
    </citation>
    <scope>NUCLEOTIDE SEQUENCE [LARGE SCALE GENOMIC DNA]</scope>
    <source>
        <strain evidence="3">DSM 2933</strain>
    </source>
</reference>
<feature type="domain" description="Helicase Helix-turn-helix" evidence="1">
    <location>
        <begin position="1"/>
        <end position="64"/>
    </location>
</feature>
<dbReference type="STRING" id="398512.Bccel_5394"/>
<accession>A0A0L6JXE5</accession>
<protein>
    <recommendedName>
        <fullName evidence="1">Helicase Helix-turn-helix domain-containing protein</fullName>
    </recommendedName>
</protein>
<sequence length="73" mass="8287">MKTSTIEDHLSTFVASGELKISELIEQPRLDLIVSAFKKHGTAFIQPVKEELRDDVTYGELKLVKAYLMSGRY</sequence>
<evidence type="ECO:0000313" key="3">
    <source>
        <dbReference type="Proteomes" id="UP000036923"/>
    </source>
</evidence>